<organism evidence="2 3">
    <name type="scientific">Galdieria sulphuraria</name>
    <name type="common">Red alga</name>
    <dbReference type="NCBI Taxonomy" id="130081"/>
    <lineage>
        <taxon>Eukaryota</taxon>
        <taxon>Rhodophyta</taxon>
        <taxon>Bangiophyceae</taxon>
        <taxon>Galdieriales</taxon>
        <taxon>Galdieriaceae</taxon>
        <taxon>Galdieria</taxon>
    </lineage>
</organism>
<dbReference type="eggNOG" id="ENOG502QPQG">
    <property type="taxonomic scope" value="Eukaryota"/>
</dbReference>
<evidence type="ECO:0000313" key="2">
    <source>
        <dbReference type="EMBL" id="EME28924.1"/>
    </source>
</evidence>
<evidence type="ECO:0000259" key="1">
    <source>
        <dbReference type="Pfam" id="PF08241"/>
    </source>
</evidence>
<dbReference type="KEGG" id="gsl:Gasu_36610"/>
<dbReference type="PANTHER" id="PTHR43591:SF99">
    <property type="entry name" value="OS06G0646000 PROTEIN"/>
    <property type="match status" value="1"/>
</dbReference>
<dbReference type="SUPFAM" id="SSF53335">
    <property type="entry name" value="S-adenosyl-L-methionine-dependent methyltransferases"/>
    <property type="match status" value="1"/>
</dbReference>
<dbReference type="OMA" id="QRAFIMF"/>
<name>M2XZC5_GALSU</name>
<dbReference type="InterPro" id="IPR029063">
    <property type="entry name" value="SAM-dependent_MTases_sf"/>
</dbReference>
<keyword evidence="2" id="KW-0489">Methyltransferase</keyword>
<gene>
    <name evidence="2" type="ORF">Gasu_36610</name>
</gene>
<dbReference type="EMBL" id="KB454514">
    <property type="protein sequence ID" value="EME28924.1"/>
    <property type="molecule type" value="Genomic_DNA"/>
</dbReference>
<dbReference type="CDD" id="cd02440">
    <property type="entry name" value="AdoMet_MTases"/>
    <property type="match status" value="1"/>
</dbReference>
<dbReference type="OrthoDB" id="10017101at2759"/>
<dbReference type="AlphaFoldDB" id="M2XZC5"/>
<reference evidence="3" key="1">
    <citation type="journal article" date="2013" name="Science">
        <title>Gene transfer from bacteria and archaea facilitated evolution of an extremophilic eukaryote.</title>
        <authorList>
            <person name="Schonknecht G."/>
            <person name="Chen W.H."/>
            <person name="Ternes C.M."/>
            <person name="Barbier G.G."/>
            <person name="Shrestha R.P."/>
            <person name="Stanke M."/>
            <person name="Brautigam A."/>
            <person name="Baker B.J."/>
            <person name="Banfield J.F."/>
            <person name="Garavito R.M."/>
            <person name="Carr K."/>
            <person name="Wilkerson C."/>
            <person name="Rensing S.A."/>
            <person name="Gagneul D."/>
            <person name="Dickenson N.E."/>
            <person name="Oesterhelt C."/>
            <person name="Lercher M.J."/>
            <person name="Weber A.P."/>
        </authorList>
    </citation>
    <scope>NUCLEOTIDE SEQUENCE [LARGE SCALE GENOMIC DNA]</scope>
    <source>
        <strain evidence="3">074W</strain>
    </source>
</reference>
<protein>
    <submittedName>
        <fullName evidence="2">Phosphatidylethanolamine n-methyltransferase, putative</fullName>
    </submittedName>
</protein>
<dbReference type="InterPro" id="IPR013216">
    <property type="entry name" value="Methyltransf_11"/>
</dbReference>
<dbReference type="RefSeq" id="XP_005705444.1">
    <property type="nucleotide sequence ID" value="XM_005705387.1"/>
</dbReference>
<accession>M2XZC5</accession>
<dbReference type="GeneID" id="17087762"/>
<evidence type="ECO:0000313" key="3">
    <source>
        <dbReference type="Proteomes" id="UP000030680"/>
    </source>
</evidence>
<dbReference type="Gramene" id="EME28924">
    <property type="protein sequence ID" value="EME28924"/>
    <property type="gene ID" value="Gasu_36610"/>
</dbReference>
<dbReference type="GO" id="GO:0032259">
    <property type="term" value="P:methylation"/>
    <property type="evidence" value="ECO:0007669"/>
    <property type="project" value="UniProtKB-KW"/>
</dbReference>
<dbReference type="STRING" id="130081.M2XZC5"/>
<sequence length="331" mass="38718">MKDRFIAFGFPVSKCAQHKSLFHKLCRKSIIQTWNRKWSFALIVADKRTSPVAQRVMDITNDTEALERLADLLACPNCRNSLVSRNNRSFICLNCYRTFFQDPYAGYFNLCLDKLSSYRPIQQELFRNPVTSFLYERGWRNNFQTMGYPLKEEVRLVTEYFQTYPKEPEVLVDLSCGTGYVTRRLAKTRKYSRIVGIDLSESMLKEAYRRMLLEEGCDPFTLIRANVDSLPLRDNVVDLIYCGAALHCWPKVQDGLAEMYRILKPDALVFATTFISNYSPLISRWNAYRFFTKKELEWLLKSRGFRQVQVQILKSPSILQFVQSAIIRCCK</sequence>
<feature type="domain" description="Methyltransferase type 11" evidence="1">
    <location>
        <begin position="172"/>
        <end position="270"/>
    </location>
</feature>
<dbReference type="Gene3D" id="3.40.50.150">
    <property type="entry name" value="Vaccinia Virus protein VP39"/>
    <property type="match status" value="1"/>
</dbReference>
<keyword evidence="2" id="KW-0808">Transferase</keyword>
<dbReference type="Pfam" id="PF08241">
    <property type="entry name" value="Methyltransf_11"/>
    <property type="match status" value="1"/>
</dbReference>
<dbReference type="GO" id="GO:0008757">
    <property type="term" value="F:S-adenosylmethionine-dependent methyltransferase activity"/>
    <property type="evidence" value="ECO:0007669"/>
    <property type="project" value="InterPro"/>
</dbReference>
<keyword evidence="3" id="KW-1185">Reference proteome</keyword>
<dbReference type="PANTHER" id="PTHR43591">
    <property type="entry name" value="METHYLTRANSFERASE"/>
    <property type="match status" value="1"/>
</dbReference>
<proteinExistence type="predicted"/>
<dbReference type="Proteomes" id="UP000030680">
    <property type="component" value="Unassembled WGS sequence"/>
</dbReference>